<dbReference type="Proteomes" id="UP001283361">
    <property type="component" value="Unassembled WGS sequence"/>
</dbReference>
<dbReference type="PROSITE" id="PS51257">
    <property type="entry name" value="PROKAR_LIPOPROTEIN"/>
    <property type="match status" value="1"/>
</dbReference>
<gene>
    <name evidence="1" type="ORF">RRG08_012645</name>
</gene>
<comment type="caution">
    <text evidence="1">The sequence shown here is derived from an EMBL/GenBank/DDBJ whole genome shotgun (WGS) entry which is preliminary data.</text>
</comment>
<name>A0AAE0YML4_9GAST</name>
<reference evidence="1" key="1">
    <citation type="journal article" date="2023" name="G3 (Bethesda)">
        <title>A reference genome for the long-term kleptoplast-retaining sea slug Elysia crispata morphotype clarki.</title>
        <authorList>
            <person name="Eastman K.E."/>
            <person name="Pendleton A.L."/>
            <person name="Shaikh M.A."/>
            <person name="Suttiyut T."/>
            <person name="Ogas R."/>
            <person name="Tomko P."/>
            <person name="Gavelis G."/>
            <person name="Widhalm J.R."/>
            <person name="Wisecaver J.H."/>
        </authorList>
    </citation>
    <scope>NUCLEOTIDE SEQUENCE</scope>
    <source>
        <strain evidence="1">ECLA1</strain>
    </source>
</reference>
<organism evidence="1 2">
    <name type="scientific">Elysia crispata</name>
    <name type="common">lettuce slug</name>
    <dbReference type="NCBI Taxonomy" id="231223"/>
    <lineage>
        <taxon>Eukaryota</taxon>
        <taxon>Metazoa</taxon>
        <taxon>Spiralia</taxon>
        <taxon>Lophotrochozoa</taxon>
        <taxon>Mollusca</taxon>
        <taxon>Gastropoda</taxon>
        <taxon>Heterobranchia</taxon>
        <taxon>Euthyneura</taxon>
        <taxon>Panpulmonata</taxon>
        <taxon>Sacoglossa</taxon>
        <taxon>Placobranchoidea</taxon>
        <taxon>Plakobranchidae</taxon>
        <taxon>Elysia</taxon>
    </lineage>
</organism>
<dbReference type="AlphaFoldDB" id="A0AAE0YML4"/>
<evidence type="ECO:0000313" key="1">
    <source>
        <dbReference type="EMBL" id="KAK3751582.1"/>
    </source>
</evidence>
<evidence type="ECO:0000313" key="2">
    <source>
        <dbReference type="Proteomes" id="UP001283361"/>
    </source>
</evidence>
<sequence length="191" mass="21067">MCRLEAACYDLWTDSAQGLHAATATGCRLAAGPPGDQRQESLHIFKSYFSLFDITVPITFVASLKYQQFGVEITYCIEQPKIVLANQSLEQKQVVPGTVVLPVKPAVVPVLLIEHRFQWCQSGGPHACAQRLSLSIARRQSLKPVPWTLSRTNEPYWHGLEQSAEQAVASSAPPKQLITAQGYGHVDRAQL</sequence>
<protein>
    <submittedName>
        <fullName evidence="1">Uncharacterized protein</fullName>
    </submittedName>
</protein>
<proteinExistence type="predicted"/>
<keyword evidence="2" id="KW-1185">Reference proteome</keyword>
<accession>A0AAE0YML4</accession>
<dbReference type="EMBL" id="JAWDGP010005812">
    <property type="protein sequence ID" value="KAK3751582.1"/>
    <property type="molecule type" value="Genomic_DNA"/>
</dbReference>